<dbReference type="Gene3D" id="1.20.1600.10">
    <property type="entry name" value="Outer membrane efflux proteins (OEP)"/>
    <property type="match status" value="1"/>
</dbReference>
<protein>
    <recommendedName>
        <fullName evidence="3">TolC family protein</fullName>
    </recommendedName>
</protein>
<dbReference type="AlphaFoldDB" id="A0A2N8HFY5"/>
<comment type="caution">
    <text evidence="1">The sequence shown here is derived from an EMBL/GenBank/DDBJ whole genome shotgun (WGS) entry which is preliminary data.</text>
</comment>
<name>A0A2N8HFY5_9BACT</name>
<evidence type="ECO:0008006" key="3">
    <source>
        <dbReference type="Google" id="ProtNLM"/>
    </source>
</evidence>
<evidence type="ECO:0000313" key="2">
    <source>
        <dbReference type="Proteomes" id="UP000236000"/>
    </source>
</evidence>
<dbReference type="EMBL" id="PJKA01000003">
    <property type="protein sequence ID" value="PNC19671.1"/>
    <property type="molecule type" value="Genomic_DNA"/>
</dbReference>
<sequence>MASPLHPAGAFPLPMTAVRQWLSVSFLCFLLLLTASCSVNRHMEEKTREMMKQIEAEPHWNQLPERTISWSAAMKMMMDNNLELKESQLNLQQAEWSVKRVFTQIIPGVNLDLMMTRDISGLSSMSARDVEYHTNILFNMPSLTQVPFDYYSAKASVYASRNMLEMKKRELVSQLYRQVLLYDNALRSRQNALDSIPFDDDGTQRAKVDREWENTRRDISKAFVALFGDMSARWLVAPSTMPRISWAAYRKASRKLDFLVVSIMAMELEASRLSVLNVKMRFFPSMDINFYSPSLFSGSGGTYSGFFAGAGDMQVNMSLKEQLDTRLDIWNQYRNARENHKILEKKMRMRLVERREKVEALIKSRDEFESWQSYYRKKAAFLKKRLALSGEEYLQQRKDLQTIYHDLDSEAAKNAEVEAALIMEYGWLK</sequence>
<dbReference type="RefSeq" id="WP_102711768.1">
    <property type="nucleotide sequence ID" value="NZ_CABMLK010000002.1"/>
</dbReference>
<reference evidence="1 2" key="1">
    <citation type="journal article" date="2017" name="BMC Genomics">
        <title>Genome sequencing of 39 Akkermansia muciniphila isolates reveals its population structure, genomic and functional diverisity, and global distribution in mammalian gut microbiotas.</title>
        <authorList>
            <person name="Guo X."/>
            <person name="Li S."/>
            <person name="Zhang J."/>
            <person name="Wu F."/>
            <person name="Li X."/>
            <person name="Wu D."/>
            <person name="Zhang M."/>
            <person name="Ou Z."/>
            <person name="Jie Z."/>
            <person name="Yan Q."/>
            <person name="Li P."/>
            <person name="Yi J."/>
            <person name="Peng Y."/>
        </authorList>
    </citation>
    <scope>NUCLEOTIDE SEQUENCE [LARGE SCALE GENOMIC DNA]</scope>
    <source>
        <strain evidence="1 2">GP24</strain>
    </source>
</reference>
<organism evidence="1 2">
    <name type="scientific">Akkermansia muciniphila</name>
    <dbReference type="NCBI Taxonomy" id="239935"/>
    <lineage>
        <taxon>Bacteria</taxon>
        <taxon>Pseudomonadati</taxon>
        <taxon>Verrucomicrobiota</taxon>
        <taxon>Verrucomicrobiia</taxon>
        <taxon>Verrucomicrobiales</taxon>
        <taxon>Akkermansiaceae</taxon>
        <taxon>Akkermansia</taxon>
    </lineage>
</organism>
<dbReference type="Proteomes" id="UP000236000">
    <property type="component" value="Unassembled WGS sequence"/>
</dbReference>
<dbReference type="SUPFAM" id="SSF56954">
    <property type="entry name" value="Outer membrane efflux proteins (OEP)"/>
    <property type="match status" value="1"/>
</dbReference>
<proteinExistence type="predicted"/>
<gene>
    <name evidence="1" type="ORF">CXU22_01270</name>
</gene>
<dbReference type="OrthoDB" id="199511at2"/>
<accession>A0A2N8HFY5</accession>
<evidence type="ECO:0000313" key="1">
    <source>
        <dbReference type="EMBL" id="PNC19671.1"/>
    </source>
</evidence>